<feature type="region of interest" description="Disordered" evidence="1">
    <location>
        <begin position="1"/>
        <end position="98"/>
    </location>
</feature>
<keyword evidence="2" id="KW-1133">Transmembrane helix</keyword>
<evidence type="ECO:0000313" key="3">
    <source>
        <dbReference type="EMBL" id="MBB3664005.1"/>
    </source>
</evidence>
<dbReference type="Proteomes" id="UP000564573">
    <property type="component" value="Unassembled WGS sequence"/>
</dbReference>
<name>A0A839XW42_9PSEU</name>
<sequence length="468" mass="49470">MSERRSGGPDGVGDERDTTAADRNAANRNAADRNAADRNAADRNAADRHAADRHAAEPDDDAVAERDSAAAERDTAADRDNDPGESAVAAAGGESVAAHRRGWWKRSKRWHKAAVLGGAGVVTAAVAGLVVVAMHNSSAPADAVRDYVETIARGDAAAANRMVDPAAFPGRELDRSLLTDAVLGSADRLSVEEIEVEEINGEPAGSMGFSPDDAIAEVHVSYVIDGAEERRGEATLRARLAESTLGVWEHWTVIDPLVVPAYLETSLHRIDGVAGMAGATIGGAHAPANAPGADPVNRTYVLLYPGVYTVRGVASRYFTSEPETLVAVQRSWDGDQFWEPADHTPPHGLARIGYDETPELLNAVSAEMERELTACAEAVPDPLPRCPHGIVGYSEMTGATIDRFPEVRSLGLAQSGGGGPPQLWLHTESDGLVDARLSDGTDMPVSFFVSAKVRIDEAGEVSVRLSGW</sequence>
<keyword evidence="2" id="KW-0472">Membrane</keyword>
<feature type="compositionally biased region" description="Basic and acidic residues" evidence="1">
    <location>
        <begin position="1"/>
        <end position="20"/>
    </location>
</feature>
<comment type="caution">
    <text evidence="3">The sequence shown here is derived from an EMBL/GenBank/DDBJ whole genome shotgun (WGS) entry which is preliminary data.</text>
</comment>
<gene>
    <name evidence="3" type="ORF">FB384_002909</name>
</gene>
<keyword evidence="4" id="KW-1185">Reference proteome</keyword>
<feature type="transmembrane region" description="Helical" evidence="2">
    <location>
        <begin position="113"/>
        <end position="134"/>
    </location>
</feature>
<organism evidence="3 4">
    <name type="scientific">Prauserella sediminis</name>
    <dbReference type="NCBI Taxonomy" id="577680"/>
    <lineage>
        <taxon>Bacteria</taxon>
        <taxon>Bacillati</taxon>
        <taxon>Actinomycetota</taxon>
        <taxon>Actinomycetes</taxon>
        <taxon>Pseudonocardiales</taxon>
        <taxon>Pseudonocardiaceae</taxon>
        <taxon>Prauserella</taxon>
        <taxon>Prauserella salsuginis group</taxon>
    </lineage>
</organism>
<dbReference type="EMBL" id="JACIBS010000001">
    <property type="protein sequence ID" value="MBB3664005.1"/>
    <property type="molecule type" value="Genomic_DNA"/>
</dbReference>
<feature type="compositionally biased region" description="Basic and acidic residues" evidence="1">
    <location>
        <begin position="30"/>
        <end position="82"/>
    </location>
</feature>
<proteinExistence type="predicted"/>
<reference evidence="3 4" key="1">
    <citation type="submission" date="2020-08" db="EMBL/GenBank/DDBJ databases">
        <title>Sequencing the genomes of 1000 actinobacteria strains.</title>
        <authorList>
            <person name="Klenk H.-P."/>
        </authorList>
    </citation>
    <scope>NUCLEOTIDE SEQUENCE [LARGE SCALE GENOMIC DNA]</scope>
    <source>
        <strain evidence="3 4">DSM 45267</strain>
    </source>
</reference>
<evidence type="ECO:0000313" key="4">
    <source>
        <dbReference type="Proteomes" id="UP000564573"/>
    </source>
</evidence>
<evidence type="ECO:0000256" key="2">
    <source>
        <dbReference type="SAM" id="Phobius"/>
    </source>
</evidence>
<dbReference type="RefSeq" id="WP_183783470.1">
    <property type="nucleotide sequence ID" value="NZ_JACIBS010000001.1"/>
</dbReference>
<accession>A0A839XW42</accession>
<keyword evidence="2" id="KW-0812">Transmembrane</keyword>
<protein>
    <submittedName>
        <fullName evidence="3">Uncharacterized protein</fullName>
    </submittedName>
</protein>
<feature type="compositionally biased region" description="Low complexity" evidence="1">
    <location>
        <begin position="85"/>
        <end position="96"/>
    </location>
</feature>
<evidence type="ECO:0000256" key="1">
    <source>
        <dbReference type="SAM" id="MobiDB-lite"/>
    </source>
</evidence>
<dbReference type="AlphaFoldDB" id="A0A839XW42"/>